<feature type="domain" description="IFT80 second beta-propeller" evidence="5">
    <location>
        <begin position="297"/>
        <end position="574"/>
    </location>
</feature>
<dbReference type="GO" id="GO:0030992">
    <property type="term" value="C:intraciliary transport particle B"/>
    <property type="evidence" value="ECO:0007669"/>
    <property type="project" value="TreeGrafter"/>
</dbReference>
<dbReference type="InterPro" id="IPR001680">
    <property type="entry name" value="WD40_rpt"/>
</dbReference>
<keyword evidence="3" id="KW-0966">Cell projection</keyword>
<keyword evidence="2" id="KW-0969">Cilium</keyword>
<feature type="repeat" description="WD" evidence="4">
    <location>
        <begin position="179"/>
        <end position="211"/>
    </location>
</feature>
<dbReference type="SUPFAM" id="SSF50960">
    <property type="entry name" value="TolB, C-terminal domain"/>
    <property type="match status" value="1"/>
</dbReference>
<dbReference type="Pfam" id="PF23387">
    <property type="entry name" value="TPR_IFT80_172"/>
    <property type="match status" value="1"/>
</dbReference>
<evidence type="ECO:0000256" key="4">
    <source>
        <dbReference type="PROSITE-ProRule" id="PRU00221"/>
    </source>
</evidence>
<evidence type="ECO:0008006" key="8">
    <source>
        <dbReference type="Google" id="ProtNLM"/>
    </source>
</evidence>
<reference evidence="7" key="1">
    <citation type="submission" date="2021-01" db="EMBL/GenBank/DDBJ databases">
        <authorList>
            <person name="Corre E."/>
            <person name="Pelletier E."/>
            <person name="Niang G."/>
            <person name="Scheremetjew M."/>
            <person name="Finn R."/>
            <person name="Kale V."/>
            <person name="Holt S."/>
            <person name="Cochrane G."/>
            <person name="Meng A."/>
            <person name="Brown T."/>
            <person name="Cohen L."/>
        </authorList>
    </citation>
    <scope>NUCLEOTIDE SEQUENCE</scope>
    <source>
        <strain evidence="7">Ms1</strain>
    </source>
</reference>
<dbReference type="SUPFAM" id="SSF50978">
    <property type="entry name" value="WD40 repeat-like"/>
    <property type="match status" value="1"/>
</dbReference>
<evidence type="ECO:0000256" key="3">
    <source>
        <dbReference type="ARBA" id="ARBA00023273"/>
    </source>
</evidence>
<organism evidence="7">
    <name type="scientific">Bicosoecida sp. CB-2014</name>
    <dbReference type="NCBI Taxonomy" id="1486930"/>
    <lineage>
        <taxon>Eukaryota</taxon>
        <taxon>Sar</taxon>
        <taxon>Stramenopiles</taxon>
        <taxon>Bigyra</taxon>
        <taxon>Opalozoa</taxon>
        <taxon>Bicosoecida</taxon>
    </lineage>
</organism>
<feature type="domain" description="IFT80/172/WDR35 TPR" evidence="6">
    <location>
        <begin position="605"/>
        <end position="753"/>
    </location>
</feature>
<accession>A0A7S1C6H3</accession>
<dbReference type="InterPro" id="IPR056157">
    <property type="entry name" value="TPR_IFT80_172_dom"/>
</dbReference>
<dbReference type="PROSITE" id="PS50082">
    <property type="entry name" value="WD_REPEATS_2"/>
    <property type="match status" value="3"/>
</dbReference>
<feature type="repeat" description="WD" evidence="4">
    <location>
        <begin position="10"/>
        <end position="43"/>
    </location>
</feature>
<comment type="subcellular location">
    <subcellularLocation>
        <location evidence="1">Cell projection</location>
        <location evidence="1">Cilium</location>
    </subcellularLocation>
</comment>
<evidence type="ECO:0000313" key="7">
    <source>
        <dbReference type="EMBL" id="CAD8909612.1"/>
    </source>
</evidence>
<dbReference type="EMBL" id="HBFS01004143">
    <property type="protein sequence ID" value="CAD8909612.1"/>
    <property type="molecule type" value="Transcribed_RNA"/>
</dbReference>
<dbReference type="GO" id="GO:0005929">
    <property type="term" value="C:cilium"/>
    <property type="evidence" value="ECO:0007669"/>
    <property type="project" value="UniProtKB-SubCell"/>
</dbReference>
<dbReference type="PROSITE" id="PS50294">
    <property type="entry name" value="WD_REPEATS_REGION"/>
    <property type="match status" value="2"/>
</dbReference>
<dbReference type="Pfam" id="PF23335">
    <property type="entry name" value="Beta-prop_IFT80_2nd"/>
    <property type="match status" value="1"/>
</dbReference>
<dbReference type="SMART" id="SM00320">
    <property type="entry name" value="WD40"/>
    <property type="match status" value="7"/>
</dbReference>
<gene>
    <name evidence="7" type="ORF">BSP0115_LOCUS2816</name>
</gene>
<evidence type="ECO:0000256" key="2">
    <source>
        <dbReference type="ARBA" id="ARBA00023069"/>
    </source>
</evidence>
<evidence type="ECO:0000256" key="1">
    <source>
        <dbReference type="ARBA" id="ARBA00004138"/>
    </source>
</evidence>
<sequence>MRLKVSQLASNHHTEAVTACAWAPTNELFTCSDDKTVCRWNMEGELLGTVATLDTYVTDMHWFPSIGRQVADMFVVSCSDGTFRLIHQTGREEKRVEASPTAAIISLRWSYDGAALVTAGEDGAVKVWSRNGMLRSTLAATSKAIFSVCWGPDNDQILFASGNEIVIKSLQVDRKQLQWKAHAGVVMKADWNAVNNLIVSGGEDRMYKVWDAFGRQLFQSLPFEFVVTTVSWSPNGELFAVGSFDILRLCDKTGWSYSREKTESGSLLGVEWTPDGTQVAAAGANGAVVFGQLINETLSWNNIEVELTEPTHIKVQDVFAETVEELDFRDRVIEMALGYGYLIACTASQCYLYNCGNWNTPHIFDVRAPVNLIIQSDRHFIMVDNTNGVQVYSYDGRVLSNPRFAGIRVEFLNRRTLGLSSDTVAILDKADGKTIRCFDAATARHISDITHHMDIVEIAVSQYATGTAERKVVFIDSNRDMYITPVLRQHQVKLSTMVDSVAWNDVSDTLVALADGKLVTWTYPNVVFVDKDLLPATTTSKAGDMFGKLPQIHTFFGTRVTVRRADGALLTANVGVSPPLLYEFVRGSRWEEAVRLCRFVKAPDLWAALAAMAINEKHLHTAEIALAAINEVDKVHYISYIKDIPSAEGRAAELMLYRRLPEEAEQVLLQAAPPLVYRAIKMNIRLFRWVRALELAVQYKTHVDTVLAYRQRYLASAKRAETIERFLQYSAQVTIDWDAIKAKKAAEKDKERERGSKAAADGV</sequence>
<evidence type="ECO:0000259" key="6">
    <source>
        <dbReference type="Pfam" id="PF23387"/>
    </source>
</evidence>
<name>A0A7S1C6H3_9STRA</name>
<dbReference type="InterPro" id="IPR036322">
    <property type="entry name" value="WD40_repeat_dom_sf"/>
</dbReference>
<feature type="repeat" description="WD" evidence="4">
    <location>
        <begin position="97"/>
        <end position="129"/>
    </location>
</feature>
<dbReference type="InterPro" id="IPR015943">
    <property type="entry name" value="WD40/YVTN_repeat-like_dom_sf"/>
</dbReference>
<dbReference type="Gene3D" id="2.130.10.10">
    <property type="entry name" value="YVTN repeat-like/Quinoprotein amine dehydrogenase"/>
    <property type="match status" value="2"/>
</dbReference>
<protein>
    <recommendedName>
        <fullName evidence="8">Intraflagellar transport protein 80 homolog</fullName>
    </recommendedName>
</protein>
<dbReference type="AlphaFoldDB" id="A0A7S1C6H3"/>
<dbReference type="PANTHER" id="PTHR24098:SF0">
    <property type="entry name" value="OUTER SEGMENT 5"/>
    <property type="match status" value="1"/>
</dbReference>
<proteinExistence type="predicted"/>
<keyword evidence="4" id="KW-0853">WD repeat</keyword>
<dbReference type="Pfam" id="PF00400">
    <property type="entry name" value="WD40"/>
    <property type="match status" value="4"/>
</dbReference>
<dbReference type="InterPro" id="IPR056456">
    <property type="entry name" value="Beta-prop_IFT80_2nd"/>
</dbReference>
<dbReference type="GO" id="GO:0060271">
    <property type="term" value="P:cilium assembly"/>
    <property type="evidence" value="ECO:0007669"/>
    <property type="project" value="TreeGrafter"/>
</dbReference>
<evidence type="ECO:0000259" key="5">
    <source>
        <dbReference type="Pfam" id="PF23335"/>
    </source>
</evidence>
<dbReference type="PANTHER" id="PTHR24098">
    <property type="entry name" value="OUTER SEGMENT 5"/>
    <property type="match status" value="1"/>
</dbReference>